<dbReference type="GO" id="GO:0030154">
    <property type="term" value="P:cell differentiation"/>
    <property type="evidence" value="ECO:0007669"/>
    <property type="project" value="TreeGrafter"/>
</dbReference>
<organism evidence="5 6">
    <name type="scientific">Pristionchus entomophagus</name>
    <dbReference type="NCBI Taxonomy" id="358040"/>
    <lineage>
        <taxon>Eukaryota</taxon>
        <taxon>Metazoa</taxon>
        <taxon>Ecdysozoa</taxon>
        <taxon>Nematoda</taxon>
        <taxon>Chromadorea</taxon>
        <taxon>Rhabditida</taxon>
        <taxon>Rhabditina</taxon>
        <taxon>Diplogasteromorpha</taxon>
        <taxon>Diplogasteroidea</taxon>
        <taxon>Neodiplogasteridae</taxon>
        <taxon>Pristionchus</taxon>
    </lineage>
</organism>
<evidence type="ECO:0000259" key="4">
    <source>
        <dbReference type="PROSITE" id="PS50061"/>
    </source>
</evidence>
<comment type="similarity">
    <text evidence="1 3">Belongs to the ETS family.</text>
</comment>
<dbReference type="PANTHER" id="PTHR11849:SF282">
    <property type="entry name" value="ETV5-RELATED PROTEIN ETS96B"/>
    <property type="match status" value="1"/>
</dbReference>
<sequence length="116" mass="13808">VTRPREDYGIYDPYAEVTADHSLKKFIDSDSKKAFWFFILSLLTDPTKMFVISWTGRGLEFVIKSQDELMALWKESQQMMSSYHWDSLLRNFRACYKKRIVIPVNVRHNIYAFITD</sequence>
<evidence type="ECO:0000256" key="1">
    <source>
        <dbReference type="ARBA" id="ARBA00005562"/>
    </source>
</evidence>
<dbReference type="GO" id="GO:0005634">
    <property type="term" value="C:nucleus"/>
    <property type="evidence" value="ECO:0007669"/>
    <property type="project" value="UniProtKB-SubCell"/>
</dbReference>
<dbReference type="PROSITE" id="PS50061">
    <property type="entry name" value="ETS_DOMAIN_3"/>
    <property type="match status" value="1"/>
</dbReference>
<evidence type="ECO:0000313" key="5">
    <source>
        <dbReference type="EMBL" id="GMT03978.1"/>
    </source>
</evidence>
<dbReference type="InterPro" id="IPR036390">
    <property type="entry name" value="WH_DNA-bd_sf"/>
</dbReference>
<dbReference type="Pfam" id="PF00178">
    <property type="entry name" value="Ets"/>
    <property type="match status" value="1"/>
</dbReference>
<keyword evidence="3" id="KW-0539">Nucleus</keyword>
<dbReference type="SMART" id="SM00413">
    <property type="entry name" value="ETS"/>
    <property type="match status" value="1"/>
</dbReference>
<proteinExistence type="inferred from homology"/>
<accession>A0AAV5UBA6</accession>
<protein>
    <recommendedName>
        <fullName evidence="4">ETS domain-containing protein</fullName>
    </recommendedName>
</protein>
<comment type="subcellular location">
    <subcellularLocation>
        <location evidence="3">Nucleus</location>
    </subcellularLocation>
</comment>
<reference evidence="5" key="1">
    <citation type="submission" date="2023-10" db="EMBL/GenBank/DDBJ databases">
        <title>Genome assembly of Pristionchus species.</title>
        <authorList>
            <person name="Yoshida K."/>
            <person name="Sommer R.J."/>
        </authorList>
    </citation>
    <scope>NUCLEOTIDE SEQUENCE</scope>
    <source>
        <strain evidence="5">RS0144</strain>
    </source>
</reference>
<feature type="non-terminal residue" evidence="5">
    <location>
        <position position="1"/>
    </location>
</feature>
<dbReference type="InterPro" id="IPR000418">
    <property type="entry name" value="Ets_dom"/>
</dbReference>
<feature type="domain" description="ETS" evidence="4">
    <location>
        <begin position="33"/>
        <end position="114"/>
    </location>
</feature>
<evidence type="ECO:0000256" key="2">
    <source>
        <dbReference type="ARBA" id="ARBA00023125"/>
    </source>
</evidence>
<dbReference type="AlphaFoldDB" id="A0AAV5UBA6"/>
<gene>
    <name evidence="5" type="ORF">PENTCL1PPCAC_26152</name>
</gene>
<feature type="non-terminal residue" evidence="5">
    <location>
        <position position="116"/>
    </location>
</feature>
<keyword evidence="6" id="KW-1185">Reference proteome</keyword>
<name>A0AAV5UBA6_9BILA</name>
<dbReference type="PANTHER" id="PTHR11849">
    <property type="entry name" value="ETS"/>
    <property type="match status" value="1"/>
</dbReference>
<evidence type="ECO:0000256" key="3">
    <source>
        <dbReference type="RuleBase" id="RU004019"/>
    </source>
</evidence>
<dbReference type="Gene3D" id="1.10.10.10">
    <property type="entry name" value="Winged helix-like DNA-binding domain superfamily/Winged helix DNA-binding domain"/>
    <property type="match status" value="1"/>
</dbReference>
<evidence type="ECO:0000313" key="6">
    <source>
        <dbReference type="Proteomes" id="UP001432027"/>
    </source>
</evidence>
<dbReference type="GO" id="GO:0000981">
    <property type="term" value="F:DNA-binding transcription factor activity, RNA polymerase II-specific"/>
    <property type="evidence" value="ECO:0007669"/>
    <property type="project" value="TreeGrafter"/>
</dbReference>
<keyword evidence="2 3" id="KW-0238">DNA-binding</keyword>
<dbReference type="Proteomes" id="UP001432027">
    <property type="component" value="Unassembled WGS sequence"/>
</dbReference>
<comment type="caution">
    <text evidence="5">The sequence shown here is derived from an EMBL/GenBank/DDBJ whole genome shotgun (WGS) entry which is preliminary data.</text>
</comment>
<dbReference type="EMBL" id="BTSX01000006">
    <property type="protein sequence ID" value="GMT03978.1"/>
    <property type="molecule type" value="Genomic_DNA"/>
</dbReference>
<dbReference type="InterPro" id="IPR046328">
    <property type="entry name" value="ETS_fam"/>
</dbReference>
<dbReference type="InterPro" id="IPR036388">
    <property type="entry name" value="WH-like_DNA-bd_sf"/>
</dbReference>
<dbReference type="GO" id="GO:0043565">
    <property type="term" value="F:sequence-specific DNA binding"/>
    <property type="evidence" value="ECO:0007669"/>
    <property type="project" value="InterPro"/>
</dbReference>
<dbReference type="SUPFAM" id="SSF46785">
    <property type="entry name" value="Winged helix' DNA-binding domain"/>
    <property type="match status" value="1"/>
</dbReference>